<evidence type="ECO:0008006" key="4">
    <source>
        <dbReference type="Google" id="ProtNLM"/>
    </source>
</evidence>
<evidence type="ECO:0000313" key="2">
    <source>
        <dbReference type="EMBL" id="NYJ18175.1"/>
    </source>
</evidence>
<sequence>MRHFASVSAGVLLLSSLVACGDQSSTATPEIDAWLQGQIDTVDSLPESHGMMSARETAGAPYREGEGIRIDYADSHEVRTISFSCFGSGSMHLRLDLEKVGGAQGFDGDSYECDDSPHELDLSSMDLGDVNAVEGQGYGASESGAWSVVVEATPE</sequence>
<evidence type="ECO:0000313" key="3">
    <source>
        <dbReference type="Proteomes" id="UP000560069"/>
    </source>
</evidence>
<proteinExistence type="predicted"/>
<dbReference type="AlphaFoldDB" id="A0A7Z0EBJ6"/>
<dbReference type="RefSeq" id="WP_179443098.1">
    <property type="nucleotide sequence ID" value="NZ_BAAALK010000020.1"/>
</dbReference>
<gene>
    <name evidence="2" type="ORF">HNR11_002765</name>
</gene>
<evidence type="ECO:0000256" key="1">
    <source>
        <dbReference type="SAM" id="SignalP"/>
    </source>
</evidence>
<organism evidence="2 3">
    <name type="scientific">Nesterenkonia sandarakina</name>
    <dbReference type="NCBI Taxonomy" id="272918"/>
    <lineage>
        <taxon>Bacteria</taxon>
        <taxon>Bacillati</taxon>
        <taxon>Actinomycetota</taxon>
        <taxon>Actinomycetes</taxon>
        <taxon>Micrococcales</taxon>
        <taxon>Micrococcaceae</taxon>
        <taxon>Nesterenkonia</taxon>
    </lineage>
</organism>
<name>A0A7Z0EBJ6_9MICC</name>
<protein>
    <recommendedName>
        <fullName evidence="4">Secreted protein</fullName>
    </recommendedName>
</protein>
<dbReference type="Proteomes" id="UP000560069">
    <property type="component" value="Unassembled WGS sequence"/>
</dbReference>
<feature type="chain" id="PRO_5038647734" description="Secreted protein" evidence="1">
    <location>
        <begin position="22"/>
        <end position="155"/>
    </location>
</feature>
<dbReference type="PROSITE" id="PS51257">
    <property type="entry name" value="PROKAR_LIPOPROTEIN"/>
    <property type="match status" value="1"/>
</dbReference>
<comment type="caution">
    <text evidence="2">The sequence shown here is derived from an EMBL/GenBank/DDBJ whole genome shotgun (WGS) entry which is preliminary data.</text>
</comment>
<reference evidence="2 3" key="1">
    <citation type="submission" date="2020-07" db="EMBL/GenBank/DDBJ databases">
        <title>Sequencing the genomes of 1000 actinobacteria strains.</title>
        <authorList>
            <person name="Klenk H.-P."/>
        </authorList>
    </citation>
    <scope>NUCLEOTIDE SEQUENCE [LARGE SCALE GENOMIC DNA]</scope>
    <source>
        <strain evidence="2 3">DSM 15664</strain>
    </source>
</reference>
<accession>A0A7Z0EBJ6</accession>
<dbReference type="EMBL" id="JACCFQ010000002">
    <property type="protein sequence ID" value="NYJ18175.1"/>
    <property type="molecule type" value="Genomic_DNA"/>
</dbReference>
<feature type="signal peptide" evidence="1">
    <location>
        <begin position="1"/>
        <end position="21"/>
    </location>
</feature>
<keyword evidence="1" id="KW-0732">Signal</keyword>
<keyword evidence="3" id="KW-1185">Reference proteome</keyword>